<dbReference type="InterPro" id="IPR017853">
    <property type="entry name" value="GH"/>
</dbReference>
<name>A0A8J7AD69_DESMC</name>
<comment type="caution">
    <text evidence="2">The sequence shown here is derived from an EMBL/GenBank/DDBJ whole genome shotgun (WGS) entry which is preliminary data.</text>
</comment>
<evidence type="ECO:0000313" key="3">
    <source>
        <dbReference type="Proteomes" id="UP000622533"/>
    </source>
</evidence>
<protein>
    <submittedName>
        <fullName evidence="2">DUF1906 domain-containing protein</fullName>
    </submittedName>
</protein>
<dbReference type="Gene3D" id="3.20.20.80">
    <property type="entry name" value="Glycosidases"/>
    <property type="match status" value="1"/>
</dbReference>
<dbReference type="SUPFAM" id="SSF51445">
    <property type="entry name" value="(Trans)glycosidases"/>
    <property type="match status" value="1"/>
</dbReference>
<evidence type="ECO:0000313" key="2">
    <source>
        <dbReference type="EMBL" id="MBE9024583.1"/>
    </source>
</evidence>
<dbReference type="RefSeq" id="WP_193919094.1">
    <property type="nucleotide sequence ID" value="NZ_JADEXS020000002.1"/>
</dbReference>
<sequence length="223" mass="24886">MSGHAGFDRLQYPGDSVMQWLRDNTNLAWIGFYLAPAPSQPYTGWMLKHDFLKNLGWGFAPIYVGQQAQGPGSRILTAQQGRIDAQDATNLASNAGFPQFSVLYLDVEQGPPLDQSVIDYYTAWVQVVFDNNYYPGVYCSHLLADQFIAADNRVLLWVFNLRTYSSNQFYPNPYPNPDPSIGHPSSTVWQLAQNCLIDAGSIRINPIDLDSSSLIDPSVFISP</sequence>
<gene>
    <name evidence="2" type="ORF">IQ276_19765</name>
</gene>
<reference evidence="2" key="1">
    <citation type="submission" date="2020-10" db="EMBL/GenBank/DDBJ databases">
        <authorList>
            <person name="Castelo-Branco R."/>
            <person name="Eusebio N."/>
            <person name="Adriana R."/>
            <person name="Vieira A."/>
            <person name="Brugerolle De Fraissinette N."/>
            <person name="Rezende De Castro R."/>
            <person name="Schneider M.P."/>
            <person name="Vasconcelos V."/>
            <person name="Leao P.N."/>
        </authorList>
    </citation>
    <scope>NUCLEOTIDE SEQUENCE</scope>
    <source>
        <strain evidence="2">LEGE 12446</strain>
    </source>
</reference>
<accession>A0A8J7AD69</accession>
<proteinExistence type="predicted"/>
<organism evidence="2 3">
    <name type="scientific">Desmonostoc muscorum LEGE 12446</name>
    <dbReference type="NCBI Taxonomy" id="1828758"/>
    <lineage>
        <taxon>Bacteria</taxon>
        <taxon>Bacillati</taxon>
        <taxon>Cyanobacteriota</taxon>
        <taxon>Cyanophyceae</taxon>
        <taxon>Nostocales</taxon>
        <taxon>Nostocaceae</taxon>
        <taxon>Desmonostoc</taxon>
    </lineage>
</organism>
<evidence type="ECO:0000259" key="1">
    <source>
        <dbReference type="Pfam" id="PF08924"/>
    </source>
</evidence>
<dbReference type="InterPro" id="IPR015020">
    <property type="entry name" value="Rv2525c-like_Glyco_Hydro-like"/>
</dbReference>
<dbReference type="AlphaFoldDB" id="A0A8J7AD69"/>
<dbReference type="EMBL" id="JADEXS010000287">
    <property type="protein sequence ID" value="MBE9024583.1"/>
    <property type="molecule type" value="Genomic_DNA"/>
</dbReference>
<feature type="domain" description="Rv2525c-like glycoside hydrolase-like" evidence="1">
    <location>
        <begin position="52"/>
        <end position="174"/>
    </location>
</feature>
<dbReference type="Pfam" id="PF08924">
    <property type="entry name" value="Rv2525c_GlyHyd-like"/>
    <property type="match status" value="1"/>
</dbReference>
<keyword evidence="3" id="KW-1185">Reference proteome</keyword>
<dbReference type="Proteomes" id="UP000622533">
    <property type="component" value="Unassembled WGS sequence"/>
</dbReference>